<evidence type="ECO:0000256" key="2">
    <source>
        <dbReference type="ARBA" id="ARBA00022679"/>
    </source>
</evidence>
<dbReference type="InterPro" id="IPR000477">
    <property type="entry name" value="RT_dom"/>
</dbReference>
<evidence type="ECO:0000256" key="8">
    <source>
        <dbReference type="SAM" id="MobiDB-lite"/>
    </source>
</evidence>
<keyword evidence="5" id="KW-0255">Endonuclease</keyword>
<dbReference type="InterPro" id="IPR043128">
    <property type="entry name" value="Rev_trsase/Diguanyl_cyclase"/>
</dbReference>
<dbReference type="FunFam" id="3.30.420.10:FF:000032">
    <property type="entry name" value="Retrovirus-related Pol polyprotein from transposon 297-like Protein"/>
    <property type="match status" value="1"/>
</dbReference>
<dbReference type="GO" id="GO:0006508">
    <property type="term" value="P:proteolysis"/>
    <property type="evidence" value="ECO:0007669"/>
    <property type="project" value="UniProtKB-KW"/>
</dbReference>
<gene>
    <name evidence="11" type="ORF">TMI583_LOCUS35673</name>
</gene>
<feature type="compositionally biased region" description="Low complexity" evidence="8">
    <location>
        <begin position="515"/>
        <end position="533"/>
    </location>
</feature>
<dbReference type="Gene3D" id="3.30.70.270">
    <property type="match status" value="2"/>
</dbReference>
<feature type="domain" description="Integrase catalytic" evidence="10">
    <location>
        <begin position="668"/>
        <end position="831"/>
    </location>
</feature>
<feature type="non-terminal residue" evidence="11">
    <location>
        <position position="1"/>
    </location>
</feature>
<dbReference type="Gene3D" id="3.30.420.10">
    <property type="entry name" value="Ribonuclease H-like superfamily/Ribonuclease H"/>
    <property type="match status" value="1"/>
</dbReference>
<evidence type="ECO:0000256" key="7">
    <source>
        <dbReference type="ARBA" id="ARBA00022918"/>
    </source>
</evidence>
<dbReference type="EMBL" id="CAJOBA010051344">
    <property type="protein sequence ID" value="CAF4243720.1"/>
    <property type="molecule type" value="Genomic_DNA"/>
</dbReference>
<dbReference type="GO" id="GO:0004519">
    <property type="term" value="F:endonuclease activity"/>
    <property type="evidence" value="ECO:0007669"/>
    <property type="project" value="UniProtKB-KW"/>
</dbReference>
<dbReference type="Gene3D" id="1.10.340.70">
    <property type="match status" value="1"/>
</dbReference>
<feature type="region of interest" description="Disordered" evidence="8">
    <location>
        <begin position="513"/>
        <end position="533"/>
    </location>
</feature>
<dbReference type="FunFam" id="1.10.340.70:FF:000001">
    <property type="entry name" value="Retrovirus-related Pol polyprotein from transposon gypsy-like Protein"/>
    <property type="match status" value="1"/>
</dbReference>
<dbReference type="SUPFAM" id="SSF56672">
    <property type="entry name" value="DNA/RNA polymerases"/>
    <property type="match status" value="1"/>
</dbReference>
<evidence type="ECO:0000313" key="12">
    <source>
        <dbReference type="Proteomes" id="UP000682733"/>
    </source>
</evidence>
<keyword evidence="7" id="KW-0695">RNA-directed DNA polymerase</keyword>
<dbReference type="GO" id="GO:0015074">
    <property type="term" value="P:DNA integration"/>
    <property type="evidence" value="ECO:0007669"/>
    <property type="project" value="InterPro"/>
</dbReference>
<keyword evidence="6" id="KW-0378">Hydrolase</keyword>
<evidence type="ECO:0000313" key="11">
    <source>
        <dbReference type="EMBL" id="CAF4243720.1"/>
    </source>
</evidence>
<dbReference type="PANTHER" id="PTHR37984">
    <property type="entry name" value="PROTEIN CBG26694"/>
    <property type="match status" value="1"/>
</dbReference>
<protein>
    <submittedName>
        <fullName evidence="11">Uncharacterized protein</fullName>
    </submittedName>
</protein>
<keyword evidence="1" id="KW-0645">Protease</keyword>
<dbReference type="InterPro" id="IPR041588">
    <property type="entry name" value="Integrase_H2C2"/>
</dbReference>
<dbReference type="PANTHER" id="PTHR37984:SF5">
    <property type="entry name" value="PROTEIN NYNRIN-LIKE"/>
    <property type="match status" value="1"/>
</dbReference>
<sequence length="952" mass="109916">NEQEESTSNLSSLDNVLQELVMHINDKHHRNDFLNILRQNKRLFDTSKMTRAKTKIHHTINTGDHPPTSVRPYYKTVQQRKEMQQEVGKLLDQGIIRPSNSPWSSPVLLKMKPDGTYRFLVDFRRLNSITKKDSYPQPSAEELLHRLAGHRYFTKLDLKSGYFQIPIHESDIPKTAIITQDGLYEFLVLAQGLMNAPPTFQRVMNELLANGRWDYVVVYLDDIVIFSKTIEEHKQHVADVISTLHKANFQVSPPKCSIAVEKIEFLSHIVTGSKVEPTPDKVKAIVDIASPKTLSQANKFIGKVGYYRKFIRDFAKIAAPIHKVTNKTRTKKHEFRWDQEQQDAFDQFKSILTSAPLFLDFPDRSVPFILSTDASELRIAGVLKQKTVDGLKICYYKSRLLNDTERRYSATEREALAIYWCLTELRNYIGDSEIIIETDHKPLVNMHKKKNYGNKRIDNWLIHLQDLIPQIIEIQYRRGIDNIGPDYLTRYETIGMDNQQQSLSTITRSMTKQVAPSASSSPPVTEQNPITTPPLSTSTPIVDFSLEKIKTEQDNDTDIQLIISHILAQKKMDNFVLYNNILFRLVAKRKHATKSKVPYLPVSMLNTALEAFHDHPMSGHFGVQRTLCKIRTRFWWPNMRKSIEHYISSCQQCMKFNILRSKTPGHLKSFDPPTDVFQVLHMDFWGPVRTSAQGNRYVLVLTDNLSKYVIAKAMSNNTAKAAAEFIMNEFIMVHGAPERIITDNGVHFNNTLMKNITTMTRIAHAFSASYHPQTNGQVERFNATFCTQLSKYYDENKDDWDDYLQSVVYAYNTGSHATTGFVPYELAFGRRQKSPFDPTSDNFTLSQPDAFYRHLIKTRRIILKQAQTNIRHQQRLTKQRYDKHRKDISYSIGDLVFLKVCANRTKLDERWIGPCRVINRTGEQNYMVEDTETGKTTMAHISQLQPAVQRRV</sequence>
<dbReference type="CDD" id="cd01647">
    <property type="entry name" value="RT_LTR"/>
    <property type="match status" value="1"/>
</dbReference>
<dbReference type="InterPro" id="IPR012337">
    <property type="entry name" value="RNaseH-like_sf"/>
</dbReference>
<dbReference type="GO" id="GO:0008233">
    <property type="term" value="F:peptidase activity"/>
    <property type="evidence" value="ECO:0007669"/>
    <property type="project" value="UniProtKB-KW"/>
</dbReference>
<dbReference type="FunFam" id="3.30.70.270:FF:000020">
    <property type="entry name" value="Transposon Tf2-6 polyprotein-like Protein"/>
    <property type="match status" value="1"/>
</dbReference>
<evidence type="ECO:0000256" key="5">
    <source>
        <dbReference type="ARBA" id="ARBA00022759"/>
    </source>
</evidence>
<reference evidence="11" key="1">
    <citation type="submission" date="2021-02" db="EMBL/GenBank/DDBJ databases">
        <authorList>
            <person name="Nowell W R."/>
        </authorList>
    </citation>
    <scope>NUCLEOTIDE SEQUENCE</scope>
</reference>
<evidence type="ECO:0000259" key="9">
    <source>
        <dbReference type="PROSITE" id="PS50878"/>
    </source>
</evidence>
<evidence type="ECO:0000256" key="4">
    <source>
        <dbReference type="ARBA" id="ARBA00022722"/>
    </source>
</evidence>
<feature type="domain" description="Reverse transcriptase" evidence="9">
    <location>
        <begin position="91"/>
        <end position="270"/>
    </location>
</feature>
<dbReference type="Pfam" id="PF00665">
    <property type="entry name" value="rve"/>
    <property type="match status" value="1"/>
</dbReference>
<dbReference type="InterPro" id="IPR041373">
    <property type="entry name" value="RT_RNaseH"/>
</dbReference>
<organism evidence="11 12">
    <name type="scientific">Didymodactylos carnosus</name>
    <dbReference type="NCBI Taxonomy" id="1234261"/>
    <lineage>
        <taxon>Eukaryota</taxon>
        <taxon>Metazoa</taxon>
        <taxon>Spiralia</taxon>
        <taxon>Gnathifera</taxon>
        <taxon>Rotifera</taxon>
        <taxon>Eurotatoria</taxon>
        <taxon>Bdelloidea</taxon>
        <taxon>Philodinida</taxon>
        <taxon>Philodinidae</taxon>
        <taxon>Didymodactylos</taxon>
    </lineage>
</organism>
<dbReference type="Proteomes" id="UP000682733">
    <property type="component" value="Unassembled WGS sequence"/>
</dbReference>
<comment type="caution">
    <text evidence="11">The sequence shown here is derived from an EMBL/GenBank/DDBJ whole genome shotgun (WGS) entry which is preliminary data.</text>
</comment>
<dbReference type="InterPro" id="IPR036397">
    <property type="entry name" value="RNaseH_sf"/>
</dbReference>
<dbReference type="CDD" id="cd09274">
    <property type="entry name" value="RNase_HI_RT_Ty3"/>
    <property type="match status" value="1"/>
</dbReference>
<dbReference type="Pfam" id="PF17917">
    <property type="entry name" value="RT_RNaseH"/>
    <property type="match status" value="1"/>
</dbReference>
<dbReference type="Pfam" id="PF17921">
    <property type="entry name" value="Integrase_H2C2"/>
    <property type="match status" value="1"/>
</dbReference>
<dbReference type="FunFam" id="3.10.10.10:FF:000007">
    <property type="entry name" value="Retrovirus-related Pol polyprotein from transposon 17.6-like Protein"/>
    <property type="match status" value="1"/>
</dbReference>
<keyword evidence="4" id="KW-0540">Nuclease</keyword>
<evidence type="ECO:0000259" key="10">
    <source>
        <dbReference type="PROSITE" id="PS50994"/>
    </source>
</evidence>
<dbReference type="AlphaFoldDB" id="A0A8S2SPP8"/>
<accession>A0A8S2SPP8</accession>
<dbReference type="SUPFAM" id="SSF53098">
    <property type="entry name" value="Ribonuclease H-like"/>
    <property type="match status" value="1"/>
</dbReference>
<proteinExistence type="predicted"/>
<dbReference type="Pfam" id="PF00078">
    <property type="entry name" value="RVT_1"/>
    <property type="match status" value="1"/>
</dbReference>
<keyword evidence="3" id="KW-0548">Nucleotidyltransferase</keyword>
<name>A0A8S2SPP8_9BILA</name>
<dbReference type="InterPro" id="IPR043502">
    <property type="entry name" value="DNA/RNA_pol_sf"/>
</dbReference>
<dbReference type="InterPro" id="IPR050951">
    <property type="entry name" value="Retrovirus_Pol_polyprotein"/>
</dbReference>
<evidence type="ECO:0000256" key="1">
    <source>
        <dbReference type="ARBA" id="ARBA00022670"/>
    </source>
</evidence>
<dbReference type="PROSITE" id="PS50878">
    <property type="entry name" value="RT_POL"/>
    <property type="match status" value="1"/>
</dbReference>
<dbReference type="GO" id="GO:0003964">
    <property type="term" value="F:RNA-directed DNA polymerase activity"/>
    <property type="evidence" value="ECO:0007669"/>
    <property type="project" value="UniProtKB-KW"/>
</dbReference>
<dbReference type="Gene3D" id="3.10.10.10">
    <property type="entry name" value="HIV Type 1 Reverse Transcriptase, subunit A, domain 1"/>
    <property type="match status" value="1"/>
</dbReference>
<dbReference type="InterPro" id="IPR001584">
    <property type="entry name" value="Integrase_cat-core"/>
</dbReference>
<dbReference type="GO" id="GO:0003676">
    <property type="term" value="F:nucleic acid binding"/>
    <property type="evidence" value="ECO:0007669"/>
    <property type="project" value="InterPro"/>
</dbReference>
<dbReference type="PROSITE" id="PS50994">
    <property type="entry name" value="INTEGRASE"/>
    <property type="match status" value="1"/>
</dbReference>
<evidence type="ECO:0000256" key="3">
    <source>
        <dbReference type="ARBA" id="ARBA00022695"/>
    </source>
</evidence>
<keyword evidence="2" id="KW-0808">Transferase</keyword>
<evidence type="ECO:0000256" key="6">
    <source>
        <dbReference type="ARBA" id="ARBA00022801"/>
    </source>
</evidence>